<protein>
    <recommendedName>
        <fullName evidence="3">PXPV repeat-containing protein</fullName>
    </recommendedName>
</protein>
<proteinExistence type="predicted"/>
<name>A0ABU1ICL8_9BURK</name>
<evidence type="ECO:0008006" key="3">
    <source>
        <dbReference type="Google" id="ProtNLM"/>
    </source>
</evidence>
<evidence type="ECO:0000313" key="1">
    <source>
        <dbReference type="EMBL" id="MDR6214968.1"/>
    </source>
</evidence>
<gene>
    <name evidence="1" type="ORF">QE399_002657</name>
</gene>
<accession>A0ABU1ICL8</accession>
<dbReference type="Proteomes" id="UP001267710">
    <property type="component" value="Unassembled WGS sequence"/>
</dbReference>
<evidence type="ECO:0000313" key="2">
    <source>
        <dbReference type="Proteomes" id="UP001267710"/>
    </source>
</evidence>
<reference evidence="1 2" key="1">
    <citation type="submission" date="2023-08" db="EMBL/GenBank/DDBJ databases">
        <title>Functional and genomic diversity of the sorghum phyllosphere microbiome.</title>
        <authorList>
            <person name="Shade A."/>
        </authorList>
    </citation>
    <scope>NUCLEOTIDE SEQUENCE [LARGE SCALE GENOMIC DNA]</scope>
    <source>
        <strain evidence="1 2">SORGH_AS_0335</strain>
    </source>
</reference>
<sequence>MEWFQVLWERRRKAQASAHKEILMTQRLSFRAMAASAGVALALLAASGAAQARDVSWSIGVGVPGVVVGAGGGYAPPPVYYAPPPRPVYYAPPPPVYYAPPPRPVYYAPPVVVAPYGYYRDGGRRHHHHYDRGYGRRDWR</sequence>
<organism evidence="1 2">
    <name type="scientific">Paracidovorax wautersii</name>
    <dbReference type="NCBI Taxonomy" id="1177982"/>
    <lineage>
        <taxon>Bacteria</taxon>
        <taxon>Pseudomonadati</taxon>
        <taxon>Pseudomonadota</taxon>
        <taxon>Betaproteobacteria</taxon>
        <taxon>Burkholderiales</taxon>
        <taxon>Comamonadaceae</taxon>
        <taxon>Paracidovorax</taxon>
    </lineage>
</organism>
<dbReference type="EMBL" id="JAVIZX010000001">
    <property type="protein sequence ID" value="MDR6214968.1"/>
    <property type="molecule type" value="Genomic_DNA"/>
</dbReference>
<comment type="caution">
    <text evidence="1">The sequence shown here is derived from an EMBL/GenBank/DDBJ whole genome shotgun (WGS) entry which is preliminary data.</text>
</comment>
<keyword evidence="2" id="KW-1185">Reference proteome</keyword>